<protein>
    <recommendedName>
        <fullName evidence="2">DUF4249 domain-containing protein</fullName>
    </recommendedName>
</protein>
<dbReference type="AlphaFoldDB" id="A0A160VIP3"/>
<evidence type="ECO:0008006" key="2">
    <source>
        <dbReference type="Google" id="ProtNLM"/>
    </source>
</evidence>
<organism evidence="1">
    <name type="scientific">hydrothermal vent metagenome</name>
    <dbReference type="NCBI Taxonomy" id="652676"/>
    <lineage>
        <taxon>unclassified sequences</taxon>
        <taxon>metagenomes</taxon>
        <taxon>ecological metagenomes</taxon>
    </lineage>
</organism>
<proteinExistence type="predicted"/>
<reference evidence="1" key="1">
    <citation type="submission" date="2015-10" db="EMBL/GenBank/DDBJ databases">
        <authorList>
            <person name="Gilbert D.G."/>
        </authorList>
    </citation>
    <scope>NUCLEOTIDE SEQUENCE</scope>
</reference>
<gene>
    <name evidence="1" type="ORF">MGWOODY_Mmi419</name>
</gene>
<dbReference type="EMBL" id="FAXC01000150">
    <property type="protein sequence ID" value="CUV08994.1"/>
    <property type="molecule type" value="Genomic_DNA"/>
</dbReference>
<name>A0A160VIP3_9ZZZZ</name>
<evidence type="ECO:0000313" key="1">
    <source>
        <dbReference type="EMBL" id="CUV08994.1"/>
    </source>
</evidence>
<dbReference type="Pfam" id="PF14054">
    <property type="entry name" value="DUF4249"/>
    <property type="match status" value="1"/>
</dbReference>
<dbReference type="PROSITE" id="PS51257">
    <property type="entry name" value="PROKAR_LIPOPROTEIN"/>
    <property type="match status" value="1"/>
</dbReference>
<accession>A0A160VIP3</accession>
<sequence>MNTLKKLSVISMLILLGCNIQDGDEPYEKKFVVFGNIQANLPMVDTLFVSRTASLDEEIDADELWIANANVKISSKDGNEIAYPVTGKPGRYLTRKDYVYRPGTKYNLTVEVDGKTLTAETTTPEKMEIGSINNSNYQCKEESIPVTYINTNNAKMTAVGLIATGTIDTVTYRSGECFTASFASYPLFKIDFNVEDYNTVRILTLALEAAEKGLEPEGEDYNSNGFRDSTFINLIYDTTRVYQLWKGAYFRDENNNPYRQNPFVWTVETAPVNMSWLFFNYYGLQLITVQATDNNYFEYLKGDPLAQNIYTMPKSNIDGGYGLFSSTYANFFFVYLKPE</sequence>
<dbReference type="InterPro" id="IPR025345">
    <property type="entry name" value="DUF4249"/>
</dbReference>